<keyword evidence="4" id="KW-1185">Reference proteome</keyword>
<dbReference type="InterPro" id="IPR007492">
    <property type="entry name" value="LytTR_DNA-bd_dom"/>
</dbReference>
<dbReference type="PANTHER" id="PTHR37299">
    <property type="entry name" value="TRANSCRIPTIONAL REGULATOR-RELATED"/>
    <property type="match status" value="1"/>
</dbReference>
<sequence length="314" mass="36774">MKFRKILNHLVFWVLFLLLWSVHDLNYHSSVVENIKNNIFTFIPYALLVYINLYVLVPKFLLKKQIISYILLLVLGIIAITFCCSYYLSYVFTYISLSISTSEFFLSISGKIAIVTEIILALCLSMTLFLIDEWYKKEGSIKEIEQKQIETELNLLTNQVSPEVLYNSLNTIFNALGRNVNNGKKILLQFSEMLSQQLHEEQKETKDHIFIKCDGMIVKIKIDEVLFITTAKDYVQIHTNSDKYLTLVSLKHLEEELPKEKFVRIHRYYLVGLNHVKKIEGNLIYVGDHKIKISRTFRNEVYKSVVGNRLVERM</sequence>
<keyword evidence="1" id="KW-1133">Transmembrane helix</keyword>
<dbReference type="GO" id="GO:0000155">
    <property type="term" value="F:phosphorelay sensor kinase activity"/>
    <property type="evidence" value="ECO:0007669"/>
    <property type="project" value="InterPro"/>
</dbReference>
<keyword evidence="1" id="KW-0472">Membrane</keyword>
<feature type="transmembrane region" description="Helical" evidence="1">
    <location>
        <begin position="69"/>
        <end position="88"/>
    </location>
</feature>
<dbReference type="Pfam" id="PF04397">
    <property type="entry name" value="LytTR"/>
    <property type="match status" value="1"/>
</dbReference>
<name>A0A504JMB4_9FLAO</name>
<dbReference type="GO" id="GO:0016020">
    <property type="term" value="C:membrane"/>
    <property type="evidence" value="ECO:0007669"/>
    <property type="project" value="InterPro"/>
</dbReference>
<evidence type="ECO:0000313" key="4">
    <source>
        <dbReference type="Proteomes" id="UP000315540"/>
    </source>
</evidence>
<reference evidence="3 4" key="1">
    <citation type="submission" date="2019-06" db="EMBL/GenBank/DDBJ databases">
        <authorList>
            <person name="Meng X."/>
        </authorList>
    </citation>
    <scope>NUCLEOTIDE SEQUENCE [LARGE SCALE GENOMIC DNA]</scope>
    <source>
        <strain evidence="3 4">M625</strain>
    </source>
</reference>
<dbReference type="GO" id="GO:0000156">
    <property type="term" value="F:phosphorelay response regulator activity"/>
    <property type="evidence" value="ECO:0007669"/>
    <property type="project" value="InterPro"/>
</dbReference>
<keyword evidence="1" id="KW-0812">Transmembrane</keyword>
<dbReference type="AlphaFoldDB" id="A0A504JMB4"/>
<proteinExistence type="predicted"/>
<dbReference type="InterPro" id="IPR010559">
    <property type="entry name" value="Sig_transdc_His_kin_internal"/>
</dbReference>
<accession>A0A504JMB4</accession>
<comment type="caution">
    <text evidence="3">The sequence shown here is derived from an EMBL/GenBank/DDBJ whole genome shotgun (WGS) entry which is preliminary data.</text>
</comment>
<organism evidence="3 4">
    <name type="scientific">Aquimarina algicola</name>
    <dbReference type="NCBI Taxonomy" id="2589995"/>
    <lineage>
        <taxon>Bacteria</taxon>
        <taxon>Pseudomonadati</taxon>
        <taxon>Bacteroidota</taxon>
        <taxon>Flavobacteriia</taxon>
        <taxon>Flavobacteriales</taxon>
        <taxon>Flavobacteriaceae</taxon>
        <taxon>Aquimarina</taxon>
    </lineage>
</organism>
<dbReference type="GO" id="GO:0003677">
    <property type="term" value="F:DNA binding"/>
    <property type="evidence" value="ECO:0007669"/>
    <property type="project" value="InterPro"/>
</dbReference>
<evidence type="ECO:0000313" key="3">
    <source>
        <dbReference type="EMBL" id="TPN88823.1"/>
    </source>
</evidence>
<dbReference type="PANTHER" id="PTHR37299:SF1">
    <property type="entry name" value="STAGE 0 SPORULATION PROTEIN A HOMOLOG"/>
    <property type="match status" value="1"/>
</dbReference>
<evidence type="ECO:0000256" key="1">
    <source>
        <dbReference type="SAM" id="Phobius"/>
    </source>
</evidence>
<dbReference type="SMART" id="SM00850">
    <property type="entry name" value="LytTR"/>
    <property type="match status" value="1"/>
</dbReference>
<dbReference type="Pfam" id="PF06580">
    <property type="entry name" value="His_kinase"/>
    <property type="match status" value="1"/>
</dbReference>
<evidence type="ECO:0000259" key="2">
    <source>
        <dbReference type="PROSITE" id="PS50930"/>
    </source>
</evidence>
<feature type="transmembrane region" description="Helical" evidence="1">
    <location>
        <begin position="108"/>
        <end position="131"/>
    </location>
</feature>
<gene>
    <name evidence="3" type="ORF">FHK87_01005</name>
</gene>
<dbReference type="OrthoDB" id="9792992at2"/>
<feature type="domain" description="HTH LytTR-type" evidence="2">
    <location>
        <begin position="209"/>
        <end position="301"/>
    </location>
</feature>
<dbReference type="EMBL" id="VFWZ01000001">
    <property type="protein sequence ID" value="TPN88823.1"/>
    <property type="molecule type" value="Genomic_DNA"/>
</dbReference>
<dbReference type="Proteomes" id="UP000315540">
    <property type="component" value="Unassembled WGS sequence"/>
</dbReference>
<dbReference type="InterPro" id="IPR046947">
    <property type="entry name" value="LytR-like"/>
</dbReference>
<dbReference type="RefSeq" id="WP_140588730.1">
    <property type="nucleotide sequence ID" value="NZ_VFWZ01000001.1"/>
</dbReference>
<dbReference type="PROSITE" id="PS50930">
    <property type="entry name" value="HTH_LYTTR"/>
    <property type="match status" value="1"/>
</dbReference>
<feature type="transmembrane region" description="Helical" evidence="1">
    <location>
        <begin position="40"/>
        <end position="57"/>
    </location>
</feature>
<dbReference type="Gene3D" id="2.40.50.1020">
    <property type="entry name" value="LytTr DNA-binding domain"/>
    <property type="match status" value="1"/>
</dbReference>
<protein>
    <recommendedName>
        <fullName evidence="2">HTH LytTR-type domain-containing protein</fullName>
    </recommendedName>
</protein>